<organism evidence="6 7">
    <name type="scientific">Metapseudomonas furukawaii</name>
    <name type="common">Pseudomonas furukawaii</name>
    <dbReference type="NCBI Taxonomy" id="1149133"/>
    <lineage>
        <taxon>Bacteria</taxon>
        <taxon>Pseudomonadati</taxon>
        <taxon>Pseudomonadota</taxon>
        <taxon>Gammaproteobacteria</taxon>
        <taxon>Pseudomonadales</taxon>
        <taxon>Pseudomonadaceae</taxon>
        <taxon>Metapseudomonas</taxon>
    </lineage>
</organism>
<dbReference type="NCBIfam" id="TIGR00254">
    <property type="entry name" value="GGDEF"/>
    <property type="match status" value="1"/>
</dbReference>
<comment type="subcellular location">
    <subcellularLocation>
        <location evidence="2">Cell inner membrane</location>
    </subcellularLocation>
</comment>
<evidence type="ECO:0000259" key="5">
    <source>
        <dbReference type="PROSITE" id="PS50887"/>
    </source>
</evidence>
<dbReference type="EC" id="2.7.7.65" evidence="3"/>
<sequence length="526" mass="57720">MKPDIRLAVLLLLTICVSLSLATAWQIWAARQHALAEVDTSNRNLAMALDTYAEGVITQSSMLLLGMAERLELDGTGPENLQRMQRLVQRQERLLDQLNGLVVLDALGNWLMSSTGPVPAGVNSGDRDYFIHHRDTPGIDIHIGPPIRSRSTGDWVITISRRFEDREGHFAGVIVVSLGIENFLRLFGKIDVGREGTISLVSTSGTLLVRYPYREEDVGRDFSTSANFSRYYKGARFGSAVFTSGLDGVKRIYSFRTNDRYPLVISVAVGHAEALLRWKLESLLALGVVLALQITLVGIGRRLILNIQRRINAEALLVSAREDLLRANGQLEVLASRDPLTGLANRRSFDERLTLECRRAGREEVSLSLLLIDIDYFKAFNDTYGHIAGDECLKEVGRQLRHCVKRPGDLVARYGGEEMAVILPGTDGVGALAVAQSLLQGIRQLRITHEGSPLGTLSASIGVTTLAGSEAPGRELELVRAADLALYRAKSAGRNRVEVETAHILMTTPQESSRQGEAEARVDHAG</sequence>
<dbReference type="InterPro" id="IPR000160">
    <property type="entry name" value="GGDEF_dom"/>
</dbReference>
<reference evidence="7" key="1">
    <citation type="submission" date="2015-05" db="EMBL/GenBank/DDBJ databases">
        <title>Draft genome sequencing of a biphenyl-degrading bacterium, Pseudomonas balearica KF707 (=NBRC110670).</title>
        <authorList>
            <person name="Kimura N."/>
            <person name="Hirose J."/>
            <person name="Watanabe T."/>
            <person name="Suenaga H."/>
            <person name="Fujihara H."/>
            <person name="Noguchi M."/>
            <person name="Hashimoto M."/>
            <person name="Shimodaira J."/>
            <person name="Tsuchikane K."/>
            <person name="Hosoyama A."/>
            <person name="Yamazoe A."/>
            <person name="Fujita N."/>
            <person name="Furukawa K."/>
        </authorList>
    </citation>
    <scope>NUCLEOTIDE SEQUENCE [LARGE SCALE GENOMIC DNA]</scope>
    <source>
        <strain evidence="7">DSM 10086 / NBRC 110670 / KF707</strain>
    </source>
</reference>
<gene>
    <name evidence="6" type="ORF">KF707C_27550</name>
</gene>
<proteinExistence type="predicted"/>
<dbReference type="Pfam" id="PF22588">
    <property type="entry name" value="dCache_1_like"/>
    <property type="match status" value="1"/>
</dbReference>
<dbReference type="RefSeq" id="WP_003452414.1">
    <property type="nucleotide sequence ID" value="NZ_AJMR01000170.1"/>
</dbReference>
<comment type="cofactor">
    <cofactor evidence="1">
        <name>Mg(2+)</name>
        <dbReference type="ChEBI" id="CHEBI:18420"/>
    </cofactor>
</comment>
<dbReference type="InterPro" id="IPR050469">
    <property type="entry name" value="Diguanylate_Cyclase"/>
</dbReference>
<dbReference type="GO" id="GO:0043709">
    <property type="term" value="P:cell adhesion involved in single-species biofilm formation"/>
    <property type="evidence" value="ECO:0007669"/>
    <property type="project" value="TreeGrafter"/>
</dbReference>
<dbReference type="PANTHER" id="PTHR45138">
    <property type="entry name" value="REGULATORY COMPONENTS OF SENSORY TRANSDUCTION SYSTEM"/>
    <property type="match status" value="1"/>
</dbReference>
<dbReference type="FunFam" id="3.30.70.270:FF:000001">
    <property type="entry name" value="Diguanylate cyclase domain protein"/>
    <property type="match status" value="1"/>
</dbReference>
<dbReference type="GO" id="GO:0005886">
    <property type="term" value="C:plasma membrane"/>
    <property type="evidence" value="ECO:0007669"/>
    <property type="project" value="UniProtKB-SubCell"/>
</dbReference>
<dbReference type="KEGG" id="pfuw:KF707C_27550"/>
<dbReference type="CDD" id="cd01949">
    <property type="entry name" value="GGDEF"/>
    <property type="match status" value="1"/>
</dbReference>
<dbReference type="CDD" id="cd12914">
    <property type="entry name" value="PDC1_DGC_like"/>
    <property type="match status" value="1"/>
</dbReference>
<dbReference type="GO" id="GO:1902201">
    <property type="term" value="P:negative regulation of bacterial-type flagellum-dependent cell motility"/>
    <property type="evidence" value="ECO:0007669"/>
    <property type="project" value="TreeGrafter"/>
</dbReference>
<protein>
    <recommendedName>
        <fullName evidence="3">diguanylate cyclase</fullName>
        <ecNumber evidence="3">2.7.7.65</ecNumber>
    </recommendedName>
</protein>
<comment type="catalytic activity">
    <reaction evidence="4">
        <text>2 GTP = 3',3'-c-di-GMP + 2 diphosphate</text>
        <dbReference type="Rhea" id="RHEA:24898"/>
        <dbReference type="ChEBI" id="CHEBI:33019"/>
        <dbReference type="ChEBI" id="CHEBI:37565"/>
        <dbReference type="ChEBI" id="CHEBI:58805"/>
        <dbReference type="EC" id="2.7.7.65"/>
    </reaction>
</comment>
<dbReference type="InterPro" id="IPR043128">
    <property type="entry name" value="Rev_trsase/Diguanyl_cyclase"/>
</dbReference>
<dbReference type="Gene3D" id="3.30.70.270">
    <property type="match status" value="1"/>
</dbReference>
<dbReference type="SMART" id="SM00267">
    <property type="entry name" value="GGDEF"/>
    <property type="match status" value="1"/>
</dbReference>
<dbReference type="CDD" id="cd12915">
    <property type="entry name" value="PDC2_DGC_like"/>
    <property type="match status" value="1"/>
</dbReference>
<dbReference type="SUPFAM" id="SSF55073">
    <property type="entry name" value="Nucleotide cyclase"/>
    <property type="match status" value="1"/>
</dbReference>
<dbReference type="EMBL" id="AP014862">
    <property type="protein sequence ID" value="BAU74443.1"/>
    <property type="molecule type" value="Genomic_DNA"/>
</dbReference>
<dbReference type="GO" id="GO:0052621">
    <property type="term" value="F:diguanylate cyclase activity"/>
    <property type="evidence" value="ECO:0007669"/>
    <property type="project" value="UniProtKB-EC"/>
</dbReference>
<evidence type="ECO:0000256" key="2">
    <source>
        <dbReference type="ARBA" id="ARBA00004533"/>
    </source>
</evidence>
<evidence type="ECO:0000313" key="6">
    <source>
        <dbReference type="EMBL" id="BAU74443.1"/>
    </source>
</evidence>
<dbReference type="AlphaFoldDB" id="A0AAD1FGH6"/>
<dbReference type="InterPro" id="IPR029787">
    <property type="entry name" value="Nucleotide_cyclase"/>
</dbReference>
<dbReference type="Pfam" id="PF00990">
    <property type="entry name" value="GGDEF"/>
    <property type="match status" value="1"/>
</dbReference>
<name>A0AAD1FGH6_METFU</name>
<dbReference type="Proteomes" id="UP000218554">
    <property type="component" value="Chromosome"/>
</dbReference>
<dbReference type="PANTHER" id="PTHR45138:SF9">
    <property type="entry name" value="DIGUANYLATE CYCLASE DGCM-RELATED"/>
    <property type="match status" value="1"/>
</dbReference>
<evidence type="ECO:0000313" key="7">
    <source>
        <dbReference type="Proteomes" id="UP000218554"/>
    </source>
</evidence>
<keyword evidence="7" id="KW-1185">Reference proteome</keyword>
<dbReference type="Gene3D" id="3.30.450.20">
    <property type="entry name" value="PAS domain"/>
    <property type="match status" value="2"/>
</dbReference>
<accession>A0AAD1FGH6</accession>
<dbReference type="InterPro" id="IPR054327">
    <property type="entry name" value="His-kinase-like_sensor"/>
</dbReference>
<feature type="domain" description="GGDEF" evidence="5">
    <location>
        <begin position="365"/>
        <end position="502"/>
    </location>
</feature>
<evidence type="ECO:0000256" key="4">
    <source>
        <dbReference type="ARBA" id="ARBA00034247"/>
    </source>
</evidence>
<evidence type="ECO:0000256" key="1">
    <source>
        <dbReference type="ARBA" id="ARBA00001946"/>
    </source>
</evidence>
<reference evidence="6 7" key="2">
    <citation type="journal article" date="2017" name="Int. J. Syst. Evol. Microbiol.">
        <title>Pseudomonas furukawaii sp. nov., a polychlorinated biphenyl-degrading bacterium isolated from biphenyl-contaminated soil in Japan.</title>
        <authorList>
            <person name="Kimura N."/>
            <person name="Watanabe T."/>
            <person name="Suenaga H."/>
            <person name="Fujihara H."/>
            <person name="Futagami T."/>
            <person name="Goto M."/>
            <person name="Hanada S."/>
            <person name="Hirose J."/>
        </authorList>
    </citation>
    <scope>NUCLEOTIDE SEQUENCE [LARGE SCALE GENOMIC DNA]</scope>
    <source>
        <strain evidence="7">DSM 10086 / NBRC 110670 / KF707</strain>
    </source>
</reference>
<evidence type="ECO:0000256" key="3">
    <source>
        <dbReference type="ARBA" id="ARBA00012528"/>
    </source>
</evidence>
<dbReference type="PROSITE" id="PS50887">
    <property type="entry name" value="GGDEF"/>
    <property type="match status" value="1"/>
</dbReference>